<evidence type="ECO:0000256" key="1">
    <source>
        <dbReference type="SAM" id="MobiDB-lite"/>
    </source>
</evidence>
<dbReference type="PANTHER" id="PTHR20835:SF0">
    <property type="entry name" value="E3 UBIQUITIN-PROTEIN LIGASE PPP1R11"/>
    <property type="match status" value="1"/>
</dbReference>
<evidence type="ECO:0000313" key="2">
    <source>
        <dbReference type="EMBL" id="UVC54419.1"/>
    </source>
</evidence>
<dbReference type="GO" id="GO:0004865">
    <property type="term" value="F:protein serine/threonine phosphatase inhibitor activity"/>
    <property type="evidence" value="ECO:0007669"/>
    <property type="project" value="InterPro"/>
</dbReference>
<evidence type="ECO:0000313" key="3">
    <source>
        <dbReference type="Proteomes" id="UP000244803"/>
    </source>
</evidence>
<reference evidence="2" key="1">
    <citation type="submission" date="2022-07" db="EMBL/GenBank/DDBJ databases">
        <title>Evaluation of T. orientalis genome assembly methods using nanopore sequencing and analysis of variation between genomes.</title>
        <authorList>
            <person name="Yam J."/>
            <person name="Micallef M.L."/>
            <person name="Liu M."/>
            <person name="Djordjevic S.P."/>
            <person name="Bogema D.R."/>
            <person name="Jenkins C."/>
        </authorList>
    </citation>
    <scope>NUCLEOTIDE SEQUENCE</scope>
    <source>
        <strain evidence="2">Fish Creek</strain>
    </source>
</reference>
<dbReference type="InterPro" id="IPR011107">
    <property type="entry name" value="PPI_Ypi1"/>
</dbReference>
<evidence type="ECO:0008006" key="4">
    <source>
        <dbReference type="Google" id="ProtNLM"/>
    </source>
</evidence>
<feature type="compositionally biased region" description="Polar residues" evidence="1">
    <location>
        <begin position="1"/>
        <end position="11"/>
    </location>
</feature>
<dbReference type="Proteomes" id="UP000244803">
    <property type="component" value="Chromosome 4"/>
</dbReference>
<dbReference type="PANTHER" id="PTHR20835">
    <property type="entry name" value="E3 UBIQUITIN-PROTEIN LIGASE PPP1R11-RELATED"/>
    <property type="match status" value="1"/>
</dbReference>
<organism evidence="2 3">
    <name type="scientific">Theileria orientalis</name>
    <dbReference type="NCBI Taxonomy" id="68886"/>
    <lineage>
        <taxon>Eukaryota</taxon>
        <taxon>Sar</taxon>
        <taxon>Alveolata</taxon>
        <taxon>Apicomplexa</taxon>
        <taxon>Aconoidasida</taxon>
        <taxon>Piroplasmida</taxon>
        <taxon>Theileriidae</taxon>
        <taxon>Theileria</taxon>
    </lineage>
</organism>
<proteinExistence type="predicted"/>
<sequence length="94" mass="10339">MASTTSVATKTESNDSHSDDNQVVTEISCRPPDGRNDRSVTWDPDTVDNEHLNRKSSKSCCIFTGKKRCKHNSNIEDDSDTDSSTSDIDSDPDS</sequence>
<dbReference type="GO" id="GO:0005634">
    <property type="term" value="C:nucleus"/>
    <property type="evidence" value="ECO:0007669"/>
    <property type="project" value="TreeGrafter"/>
</dbReference>
<protein>
    <recommendedName>
        <fullName evidence="4">Protein phosphatase inhibitor</fullName>
    </recommendedName>
</protein>
<feature type="region of interest" description="Disordered" evidence="1">
    <location>
        <begin position="1"/>
        <end position="49"/>
    </location>
</feature>
<dbReference type="EMBL" id="CP056067">
    <property type="protein sequence ID" value="UVC54419.1"/>
    <property type="molecule type" value="Genomic_DNA"/>
</dbReference>
<feature type="region of interest" description="Disordered" evidence="1">
    <location>
        <begin position="70"/>
        <end position="94"/>
    </location>
</feature>
<accession>A0A976SKY8</accession>
<gene>
    <name evidence="2" type="ORF">MACJ_003965</name>
</gene>
<dbReference type="Pfam" id="PF07491">
    <property type="entry name" value="PPI_Ypi1"/>
    <property type="match status" value="1"/>
</dbReference>
<dbReference type="GO" id="GO:0008157">
    <property type="term" value="F:protein phosphatase 1 binding"/>
    <property type="evidence" value="ECO:0007669"/>
    <property type="project" value="TreeGrafter"/>
</dbReference>
<dbReference type="AlphaFoldDB" id="A0A976SKY8"/>
<name>A0A976SKY8_THEOR</name>